<dbReference type="PRINTS" id="PR01657">
    <property type="entry name" value="MCMFAMILY"/>
</dbReference>
<dbReference type="PANTHER" id="PTHR32039:SF7">
    <property type="entry name" value="COMPETENCE PROTEIN COMM"/>
    <property type="match status" value="1"/>
</dbReference>
<dbReference type="Gene3D" id="3.30.230.10">
    <property type="match status" value="1"/>
</dbReference>
<keyword evidence="3" id="KW-0067">ATP-binding</keyword>
<reference evidence="5" key="1">
    <citation type="submission" date="2020-05" db="EMBL/GenBank/DDBJ databases">
        <authorList>
            <person name="Chiriac C."/>
            <person name="Salcher M."/>
            <person name="Ghai R."/>
            <person name="Kavagutti S V."/>
        </authorList>
    </citation>
    <scope>NUCLEOTIDE SEQUENCE</scope>
</reference>
<dbReference type="InterPro" id="IPR025158">
    <property type="entry name" value="Mg_chelat-rel_C"/>
</dbReference>
<dbReference type="InterPro" id="IPR027417">
    <property type="entry name" value="P-loop_NTPase"/>
</dbReference>
<evidence type="ECO:0000256" key="1">
    <source>
        <dbReference type="ARBA" id="ARBA00006354"/>
    </source>
</evidence>
<evidence type="ECO:0000313" key="5">
    <source>
        <dbReference type="EMBL" id="CAB4322550.1"/>
    </source>
</evidence>
<sequence length="504" mass="52896">MLATVPSAALFGVAGVAVTVEVHVARGLPGFTVVGLPDTSCRESRDRVRAALLTSGFAWPDKRTTVNLAPTSVRKIGSALDLAIAIGVLVASEQLSPAAIEDRAFLGELGLDGTLRHVPGVLPIIEAISAPEIIVPPGSVHEASLVGDRRVLCATDLKELVDALTAEVPWPRPPDEPFDLTVAALPELADVRGHQVARAALEIAAAGGHNLLMVGPPGAGKTMLAHRLSGLLPDLDDGIALEATRVHSAAGVLPPGGLIRRPPWRAPHHGTSAVAMVGGGSQRLRPGEISLAHGGVLFLDELGEFSAVVLDALRQPLEEGVIRIARAETRVEVPADFLLVAAMNPCPCGEGVIPSSCRCTDRALDRYRRRVSGPLLDRFDLRLDVHRPDPRALLHGDGAESTAVVAARVRAVRERARSRGVTSNAGLGGSALERDAPLSAPASDLLQRALESGRLTARGLRRIWRVALTIADLAEHDGPLRAEHVASAFHLRADPAFLLGSSAA</sequence>
<evidence type="ECO:0000259" key="4">
    <source>
        <dbReference type="SMART" id="SM00382"/>
    </source>
</evidence>
<dbReference type="NCBIfam" id="TIGR00368">
    <property type="entry name" value="YifB family Mg chelatase-like AAA ATPase"/>
    <property type="match status" value="1"/>
</dbReference>
<dbReference type="Pfam" id="PF01078">
    <property type="entry name" value="Mg_chelatase"/>
    <property type="match status" value="1"/>
</dbReference>
<dbReference type="EMBL" id="CAEMXZ010000007">
    <property type="protein sequence ID" value="CAB4322550.1"/>
    <property type="molecule type" value="Genomic_DNA"/>
</dbReference>
<dbReference type="InterPro" id="IPR000523">
    <property type="entry name" value="Mg_chelatse_chII-like_cat_dom"/>
</dbReference>
<name>A0A6J5Y8T3_9ZZZZ</name>
<dbReference type="Pfam" id="PF13541">
    <property type="entry name" value="ChlI"/>
    <property type="match status" value="1"/>
</dbReference>
<dbReference type="PANTHER" id="PTHR32039">
    <property type="entry name" value="MAGNESIUM-CHELATASE SUBUNIT CHLI"/>
    <property type="match status" value="1"/>
</dbReference>
<dbReference type="InterPro" id="IPR001208">
    <property type="entry name" value="MCM_dom"/>
</dbReference>
<organism evidence="5">
    <name type="scientific">freshwater metagenome</name>
    <dbReference type="NCBI Taxonomy" id="449393"/>
    <lineage>
        <taxon>unclassified sequences</taxon>
        <taxon>metagenomes</taxon>
        <taxon>ecological metagenomes</taxon>
    </lineage>
</organism>
<protein>
    <submittedName>
        <fullName evidence="5">Unannotated protein</fullName>
    </submittedName>
</protein>
<evidence type="ECO:0000256" key="2">
    <source>
        <dbReference type="ARBA" id="ARBA00022741"/>
    </source>
</evidence>
<dbReference type="InterPro" id="IPR045006">
    <property type="entry name" value="CHLI-like"/>
</dbReference>
<dbReference type="SMART" id="SM00382">
    <property type="entry name" value="AAA"/>
    <property type="match status" value="1"/>
</dbReference>
<accession>A0A6J5Y8T3</accession>
<dbReference type="Pfam" id="PF13335">
    <property type="entry name" value="Mg_chelatase_C"/>
    <property type="match status" value="1"/>
</dbReference>
<dbReference type="GO" id="GO:0005524">
    <property type="term" value="F:ATP binding"/>
    <property type="evidence" value="ECO:0007669"/>
    <property type="project" value="UniProtKB-KW"/>
</dbReference>
<feature type="domain" description="AAA+ ATPase" evidence="4">
    <location>
        <begin position="207"/>
        <end position="389"/>
    </location>
</feature>
<dbReference type="GO" id="GO:0003677">
    <property type="term" value="F:DNA binding"/>
    <property type="evidence" value="ECO:0007669"/>
    <property type="project" value="InterPro"/>
</dbReference>
<gene>
    <name evidence="5" type="ORF">UFOPK1392_00285</name>
</gene>
<evidence type="ECO:0000256" key="3">
    <source>
        <dbReference type="ARBA" id="ARBA00022840"/>
    </source>
</evidence>
<keyword evidence="2" id="KW-0547">Nucleotide-binding</keyword>
<dbReference type="AlphaFoldDB" id="A0A6J5Y8T3"/>
<dbReference type="SUPFAM" id="SSF52540">
    <property type="entry name" value="P-loop containing nucleoside triphosphate hydrolases"/>
    <property type="match status" value="1"/>
</dbReference>
<dbReference type="InterPro" id="IPR020568">
    <property type="entry name" value="Ribosomal_Su5_D2-typ_SF"/>
</dbReference>
<dbReference type="InterPro" id="IPR003593">
    <property type="entry name" value="AAA+_ATPase"/>
</dbReference>
<dbReference type="InterPro" id="IPR014721">
    <property type="entry name" value="Ribsml_uS5_D2-typ_fold_subgr"/>
</dbReference>
<dbReference type="InterPro" id="IPR004482">
    <property type="entry name" value="Mg_chelat-rel"/>
</dbReference>
<dbReference type="Gene3D" id="3.40.50.300">
    <property type="entry name" value="P-loop containing nucleotide triphosphate hydrolases"/>
    <property type="match status" value="1"/>
</dbReference>
<dbReference type="SUPFAM" id="SSF54211">
    <property type="entry name" value="Ribosomal protein S5 domain 2-like"/>
    <property type="match status" value="1"/>
</dbReference>
<proteinExistence type="inferred from homology"/>
<comment type="similarity">
    <text evidence="1">Belongs to the Mg-chelatase subunits D/I family. ComM subfamily.</text>
</comment>